<protein>
    <submittedName>
        <fullName evidence="2">Uncharacterized protein</fullName>
    </submittedName>
</protein>
<dbReference type="AlphaFoldDB" id="A0A6I6JQM5"/>
<dbReference type="Proteomes" id="UP000428260">
    <property type="component" value="Chromosome"/>
</dbReference>
<gene>
    <name evidence="2" type="ORF">GM418_16930</name>
</gene>
<feature type="transmembrane region" description="Helical" evidence="1">
    <location>
        <begin position="6"/>
        <end position="27"/>
    </location>
</feature>
<dbReference type="RefSeq" id="WP_158868411.1">
    <property type="nucleotide sequence ID" value="NZ_CP046401.1"/>
</dbReference>
<reference evidence="2 3" key="1">
    <citation type="submission" date="2019-11" db="EMBL/GenBank/DDBJ databases">
        <authorList>
            <person name="Zheng R.K."/>
            <person name="Sun C.M."/>
        </authorList>
    </citation>
    <scope>NUCLEOTIDE SEQUENCE [LARGE SCALE GENOMIC DNA]</scope>
    <source>
        <strain evidence="2 3">WC007</strain>
    </source>
</reference>
<evidence type="ECO:0000313" key="3">
    <source>
        <dbReference type="Proteomes" id="UP000428260"/>
    </source>
</evidence>
<sequence length="79" mass="8783">MEVIKIILLSVALVAIAMFGLAIRILLLKGGKFPNTHVSGNKFLKSQGVYCSQTQDKMAQRDARKKVEFESLTFAPDKK</sequence>
<proteinExistence type="predicted"/>
<evidence type="ECO:0000256" key="1">
    <source>
        <dbReference type="SAM" id="Phobius"/>
    </source>
</evidence>
<dbReference type="EMBL" id="CP046401">
    <property type="protein sequence ID" value="QGY45295.1"/>
    <property type="molecule type" value="Genomic_DNA"/>
</dbReference>
<keyword evidence="1" id="KW-0472">Membrane</keyword>
<organism evidence="2 3">
    <name type="scientific">Maribellus comscasis</name>
    <dbReference type="NCBI Taxonomy" id="2681766"/>
    <lineage>
        <taxon>Bacteria</taxon>
        <taxon>Pseudomonadati</taxon>
        <taxon>Bacteroidota</taxon>
        <taxon>Bacteroidia</taxon>
        <taxon>Marinilabiliales</taxon>
        <taxon>Prolixibacteraceae</taxon>
        <taxon>Maribellus</taxon>
    </lineage>
</organism>
<dbReference type="KEGG" id="mcos:GM418_16930"/>
<keyword evidence="1" id="KW-1133">Transmembrane helix</keyword>
<name>A0A6I6JQM5_9BACT</name>
<keyword evidence="1" id="KW-0812">Transmembrane</keyword>
<evidence type="ECO:0000313" key="2">
    <source>
        <dbReference type="EMBL" id="QGY45295.1"/>
    </source>
</evidence>
<accession>A0A6I6JQM5</accession>
<keyword evidence="3" id="KW-1185">Reference proteome</keyword>